<evidence type="ECO:0000313" key="3">
    <source>
        <dbReference type="Proteomes" id="UP000824120"/>
    </source>
</evidence>
<name>A0A9J5ZFZ8_SOLCO</name>
<feature type="region of interest" description="Disordered" evidence="1">
    <location>
        <begin position="1"/>
        <end position="26"/>
    </location>
</feature>
<reference evidence="2 3" key="1">
    <citation type="submission" date="2020-09" db="EMBL/GenBank/DDBJ databases">
        <title>De no assembly of potato wild relative species, Solanum commersonii.</title>
        <authorList>
            <person name="Cho K."/>
        </authorList>
    </citation>
    <scope>NUCLEOTIDE SEQUENCE [LARGE SCALE GENOMIC DNA]</scope>
    <source>
        <strain evidence="2">LZ3.2</strain>
        <tissue evidence="2">Leaf</tissue>
    </source>
</reference>
<dbReference type="Proteomes" id="UP000824120">
    <property type="component" value="Chromosome 4"/>
</dbReference>
<sequence length="439" mass="48925">MAPKAKNVAGSKRSRKGAFGSSNREPTQKFRKNAVKAYGLLWFDYQRDPKYMGNEYVDELRGKDVRFSAQVLNEFLGTPNCDADKFNRLKKTPQYRDIRHTLCGVESTSRWGRSKDTGRHNTLHFANFNLVSRGIEEEAVDMTVALHPDLTGNLVDITRTKVLDTSHGPVLSAQERQVRDNSIMARMFEMAELQLQISGRHVIDAEMETIAEHYPLSKSAVFLCKTGPTFLEPLDDDEAIADEAMDDDEEDDIVEGEANTLMVRRARPKCSEGCRCRSARRAALGKKVLRGFSDALLGAPGQQGIACNIAWRSARSVAPQCKVLSALLGATHTIDTEISSQTVMHVENYEIDASNIPVDTSLNQTLPYSTHTSPTIPHRSKSIITSNRPHRTHKLLAYLHDYILPKAISKPAPSNIISLNAAFSKHQHIPPEVLEHGVK</sequence>
<comment type="caution">
    <text evidence="2">The sequence shown here is derived from an EMBL/GenBank/DDBJ whole genome shotgun (WGS) entry which is preliminary data.</text>
</comment>
<protein>
    <submittedName>
        <fullName evidence="2">Uncharacterized protein</fullName>
    </submittedName>
</protein>
<accession>A0A9J5ZFZ8</accession>
<dbReference type="AlphaFoldDB" id="A0A9J5ZFZ8"/>
<proteinExistence type="predicted"/>
<keyword evidence="3" id="KW-1185">Reference proteome</keyword>
<evidence type="ECO:0000313" key="2">
    <source>
        <dbReference type="EMBL" id="KAG5611602.1"/>
    </source>
</evidence>
<organism evidence="2 3">
    <name type="scientific">Solanum commersonii</name>
    <name type="common">Commerson's wild potato</name>
    <name type="synonym">Commerson's nightshade</name>
    <dbReference type="NCBI Taxonomy" id="4109"/>
    <lineage>
        <taxon>Eukaryota</taxon>
        <taxon>Viridiplantae</taxon>
        <taxon>Streptophyta</taxon>
        <taxon>Embryophyta</taxon>
        <taxon>Tracheophyta</taxon>
        <taxon>Spermatophyta</taxon>
        <taxon>Magnoliopsida</taxon>
        <taxon>eudicotyledons</taxon>
        <taxon>Gunneridae</taxon>
        <taxon>Pentapetalae</taxon>
        <taxon>asterids</taxon>
        <taxon>lamiids</taxon>
        <taxon>Solanales</taxon>
        <taxon>Solanaceae</taxon>
        <taxon>Solanoideae</taxon>
        <taxon>Solaneae</taxon>
        <taxon>Solanum</taxon>
    </lineage>
</organism>
<dbReference type="EMBL" id="JACXVP010000004">
    <property type="protein sequence ID" value="KAG5611602.1"/>
    <property type="molecule type" value="Genomic_DNA"/>
</dbReference>
<evidence type="ECO:0000256" key="1">
    <source>
        <dbReference type="SAM" id="MobiDB-lite"/>
    </source>
</evidence>
<gene>
    <name evidence="2" type="ORF">H5410_022883</name>
</gene>